<reference evidence="4" key="1">
    <citation type="submission" date="2021-02" db="EMBL/GenBank/DDBJ databases">
        <authorList>
            <person name="Dougan E. K."/>
            <person name="Rhodes N."/>
            <person name="Thang M."/>
            <person name="Chan C."/>
        </authorList>
    </citation>
    <scope>NUCLEOTIDE SEQUENCE</scope>
</reference>
<evidence type="ECO:0000313" key="5">
    <source>
        <dbReference type="Proteomes" id="UP000626109"/>
    </source>
</evidence>
<feature type="domain" description="ABC transporter" evidence="3">
    <location>
        <begin position="51"/>
        <end position="85"/>
    </location>
</feature>
<dbReference type="PANTHER" id="PTHR43158">
    <property type="entry name" value="SKFA PEPTIDE EXPORT ATP-BINDING PROTEIN SKFE"/>
    <property type="match status" value="1"/>
</dbReference>
<dbReference type="EMBL" id="CAJNNW010019624">
    <property type="protein sequence ID" value="CAE8664861.1"/>
    <property type="molecule type" value="Genomic_DNA"/>
</dbReference>
<sequence length="254" mass="26442">MPPLRHLKRAAAAAAAAAMLGSGSSIASVAANIRCAPLVCWEAVDAPEGRLRGASLELRAGQVALAIGASGAGKSTLLRLLAAGEPAAAVRFEMSPALARPLEVLEGPFVVDSGDSPVLSPEEQDALTEHWQVSATSGGFSSRTARWKARCLRSLRQGPSSLLLLDEALDSMTRPLRLRFAADLRGAARSSGFAAVLSTHCLAGDVAWIGAACDEVWILEKGQLTRTLRTDAPGSGSALRDYAAMRCRLGSVNS</sequence>
<dbReference type="InterPro" id="IPR027417">
    <property type="entry name" value="P-loop_NTPase"/>
</dbReference>
<gene>
    <name evidence="4" type="ORF">PGLA2088_LOCUS15740</name>
</gene>
<dbReference type="CDD" id="cd00267">
    <property type="entry name" value="ABC_ATPase"/>
    <property type="match status" value="1"/>
</dbReference>
<comment type="caution">
    <text evidence="4">The sequence shown here is derived from an EMBL/GenBank/DDBJ whole genome shotgun (WGS) entry which is preliminary data.</text>
</comment>
<dbReference type="InterPro" id="IPR003439">
    <property type="entry name" value="ABC_transporter-like_ATP-bd"/>
</dbReference>
<dbReference type="GO" id="GO:0005524">
    <property type="term" value="F:ATP binding"/>
    <property type="evidence" value="ECO:0007669"/>
    <property type="project" value="UniProtKB-KW"/>
</dbReference>
<dbReference type="Gene3D" id="3.40.50.300">
    <property type="entry name" value="P-loop containing nucleotide triphosphate hydrolases"/>
    <property type="match status" value="1"/>
</dbReference>
<dbReference type="Proteomes" id="UP000626109">
    <property type="component" value="Unassembled WGS sequence"/>
</dbReference>
<keyword evidence="2" id="KW-0067">ATP-binding</keyword>
<accession>A0A813J1T7</accession>
<protein>
    <recommendedName>
        <fullName evidence="3">ABC transporter domain-containing protein</fullName>
    </recommendedName>
</protein>
<name>A0A813J1T7_POLGL</name>
<evidence type="ECO:0000259" key="3">
    <source>
        <dbReference type="Pfam" id="PF00005"/>
    </source>
</evidence>
<dbReference type="SUPFAM" id="SSF52540">
    <property type="entry name" value="P-loop containing nucleoside triphosphate hydrolases"/>
    <property type="match status" value="1"/>
</dbReference>
<organism evidence="4 5">
    <name type="scientific">Polarella glacialis</name>
    <name type="common">Dinoflagellate</name>
    <dbReference type="NCBI Taxonomy" id="89957"/>
    <lineage>
        <taxon>Eukaryota</taxon>
        <taxon>Sar</taxon>
        <taxon>Alveolata</taxon>
        <taxon>Dinophyceae</taxon>
        <taxon>Suessiales</taxon>
        <taxon>Suessiaceae</taxon>
        <taxon>Polarella</taxon>
    </lineage>
</organism>
<evidence type="ECO:0000313" key="4">
    <source>
        <dbReference type="EMBL" id="CAE8664861.1"/>
    </source>
</evidence>
<dbReference type="AlphaFoldDB" id="A0A813J1T7"/>
<dbReference type="Pfam" id="PF00005">
    <property type="entry name" value="ABC_tran"/>
    <property type="match status" value="1"/>
</dbReference>
<evidence type="ECO:0000256" key="1">
    <source>
        <dbReference type="ARBA" id="ARBA00022741"/>
    </source>
</evidence>
<evidence type="ECO:0000256" key="2">
    <source>
        <dbReference type="ARBA" id="ARBA00022840"/>
    </source>
</evidence>
<keyword evidence="1" id="KW-0547">Nucleotide-binding</keyword>
<dbReference type="PANTHER" id="PTHR43158:SF2">
    <property type="entry name" value="SKFA PEPTIDE EXPORT ATP-BINDING PROTEIN SKFE"/>
    <property type="match status" value="1"/>
</dbReference>
<proteinExistence type="predicted"/>
<dbReference type="GO" id="GO:0016887">
    <property type="term" value="F:ATP hydrolysis activity"/>
    <property type="evidence" value="ECO:0007669"/>
    <property type="project" value="InterPro"/>
</dbReference>